<feature type="region of interest" description="Disordered" evidence="1">
    <location>
        <begin position="141"/>
        <end position="167"/>
    </location>
</feature>
<reference evidence="4" key="1">
    <citation type="journal article" date="2021" name="New Phytol.">
        <title>Evolutionary innovations through gain and loss of genes in the ectomycorrhizal Boletales.</title>
        <authorList>
            <person name="Wu G."/>
            <person name="Miyauchi S."/>
            <person name="Morin E."/>
            <person name="Kuo A."/>
            <person name="Drula E."/>
            <person name="Varga T."/>
            <person name="Kohler A."/>
            <person name="Feng B."/>
            <person name="Cao Y."/>
            <person name="Lipzen A."/>
            <person name="Daum C."/>
            <person name="Hundley H."/>
            <person name="Pangilinan J."/>
            <person name="Johnson J."/>
            <person name="Barry K."/>
            <person name="LaButti K."/>
            <person name="Ng V."/>
            <person name="Ahrendt S."/>
            <person name="Min B."/>
            <person name="Choi I.G."/>
            <person name="Park H."/>
            <person name="Plett J.M."/>
            <person name="Magnuson J."/>
            <person name="Spatafora J.W."/>
            <person name="Nagy L.G."/>
            <person name="Henrissat B."/>
            <person name="Grigoriev I.V."/>
            <person name="Yang Z.L."/>
            <person name="Xu J."/>
            <person name="Martin F.M."/>
        </authorList>
    </citation>
    <scope>NUCLEOTIDE SEQUENCE</scope>
    <source>
        <strain evidence="4">KKN 215</strain>
    </source>
</reference>
<accession>A0A8K0UIH5</accession>
<name>A0A8K0UIH5_9AGAR</name>
<gene>
    <name evidence="4" type="ORF">BXZ70DRAFT_899643</name>
</gene>
<dbReference type="PANTHER" id="PTHR14374">
    <property type="entry name" value="FOIE GRAS"/>
    <property type="match status" value="1"/>
</dbReference>
<evidence type="ECO:0000256" key="1">
    <source>
        <dbReference type="SAM" id="MobiDB-lite"/>
    </source>
</evidence>
<dbReference type="SUPFAM" id="SSF48452">
    <property type="entry name" value="TPR-like"/>
    <property type="match status" value="1"/>
</dbReference>
<dbReference type="PANTHER" id="PTHR14374:SF0">
    <property type="entry name" value="TRAFFICKING PROTEIN PARTICLE COMPLEX SUBUNIT 11"/>
    <property type="match status" value="1"/>
</dbReference>
<feature type="region of interest" description="Disordered" evidence="1">
    <location>
        <begin position="929"/>
        <end position="950"/>
    </location>
</feature>
<comment type="caution">
    <text evidence="4">The sequence shown here is derived from an EMBL/GenBank/DDBJ whole genome shotgun (WGS) entry which is preliminary data.</text>
</comment>
<proteinExistence type="predicted"/>
<dbReference type="EMBL" id="JAEVFJ010000040">
    <property type="protein sequence ID" value="KAH8087832.1"/>
    <property type="molecule type" value="Genomic_DNA"/>
</dbReference>
<evidence type="ECO:0000259" key="2">
    <source>
        <dbReference type="Pfam" id="PF07919"/>
    </source>
</evidence>
<feature type="domain" description="Trafficking protein particle complex subunit 11" evidence="3">
    <location>
        <begin position="340"/>
        <end position="607"/>
    </location>
</feature>
<dbReference type="InterPro" id="IPR012880">
    <property type="entry name" value="Gryzun"/>
</dbReference>
<evidence type="ECO:0000313" key="4">
    <source>
        <dbReference type="EMBL" id="KAH8087832.1"/>
    </source>
</evidence>
<evidence type="ECO:0000313" key="5">
    <source>
        <dbReference type="Proteomes" id="UP000813824"/>
    </source>
</evidence>
<dbReference type="Proteomes" id="UP000813824">
    <property type="component" value="Unassembled WGS sequence"/>
</dbReference>
<dbReference type="InterPro" id="IPR011990">
    <property type="entry name" value="TPR-like_helical_dom_sf"/>
</dbReference>
<keyword evidence="5" id="KW-1185">Reference proteome</keyword>
<dbReference type="InterPro" id="IPR021773">
    <property type="entry name" value="TPC11"/>
</dbReference>
<sequence>MNSYPPELLAQLAPVMFVAGLDVPSPNPQEATPSRQQDPFAVLKQRLRDALISQRKVAIWQPEKAKIFQAVLVDVDVRFPPRKLAPPEDQQYQPLHSPLSPLTPSSPLYPDGLIAPIWIRKHTTLVPSVFVLFKRIYEHPQPPPNQTGTAHADFDRDREAEERRRDTELAAEIAQRKRSTNERSIKLTAVLMASRRMLDDPALDARLTFIRRQSGLDPRAALFVLSPVTQAEIGDFVRSLQEALYEPALEYYTNHSKRVRRKRNKHSQGTVHIPVSPLGAGNSPRPLRPEGWTVRYEYKMACFAEFRGEDEVALKHYQDTYAALLVMFGSTAILPPRTKRWAEGKVLADCISVKICKLYLYNKEHAMALAHHSAHMRKFSDLSRGWGIGEETFEFWSWLSRQHRVFAELLEQGNWSTLEIPKHTPVPAPSAAKLAAQAAGPQRNAMEAEALRLLGINPTHALQHPGFYYYMAAQCTESRRERFLRALESEVRSIHHGSLSPGFANEKKVDHLAIVLELYTRAYEIFKKNSASPQGRQQLWIAYRIAQTYYASGKFDMAVRFFERIAKTYRREKWEAMLRPLLSTWYACAQQLGDMELSVQLLLEMLGHGVVVDQEDPESVQEDLLAVLKSTVPSNPEQSLVVDLTESGPLLDSTTIFWTPTISVGESSAFQITLTAPPTVQMSDLPFSSLHVHFGGDLPPVVIEHSQPEGDEGTASVQRIDLGRIHAPHPNDGPSPPTDVQANLRWPTGSSLVLTGSLGADFTTILMVTKLVLTLKQNSWTIELPLQPNSSRTGSICRPQWLSSVDPVRFLPIRGEAHSSVTVQNRPHRVSVAVAHNSPAYLGEDYPVTLDITNLDDRELNVVVDVLLHPLEVEHASSDISLDGQNSTSLVKGVALGTLVPGANITKTLILSVKGAIGDRTLDISVQSRTTGPSVANASPPSPNTSFTGDTAESLRTLVIPSVEAIKAEHTVRYKRPAKLSRGLGDLATFEADYSEDAGEAVVSTTMACIGQSGISVESAKLVREDGTRAKVRSSFIDVDEESFLSEWLTGDEFCDQCLISLSRDEDDTDDSPIPGPGHYEVSWRRLQPDGVKGSLSVSRFPLPQLRPPKDGLIALLDIPSTAKLHSPIAIHLTVRNQRLVRSANVVVQFDLDPLTDGFVVAGLRQGRLPVLLPGAEYRMTWNLIPVECGYVQIPKIKVTDRRPVIDAQLSSTNAAAIAAGGRPPQTDGEEVKIVDVRAEAVVEGSEPVVADSTRRGTILVLP</sequence>
<organism evidence="4 5">
    <name type="scientific">Cristinia sonorae</name>
    <dbReference type="NCBI Taxonomy" id="1940300"/>
    <lineage>
        <taxon>Eukaryota</taxon>
        <taxon>Fungi</taxon>
        <taxon>Dikarya</taxon>
        <taxon>Basidiomycota</taxon>
        <taxon>Agaricomycotina</taxon>
        <taxon>Agaricomycetes</taxon>
        <taxon>Agaricomycetidae</taxon>
        <taxon>Agaricales</taxon>
        <taxon>Pleurotineae</taxon>
        <taxon>Stephanosporaceae</taxon>
        <taxon>Cristinia</taxon>
    </lineage>
</organism>
<dbReference type="AlphaFoldDB" id="A0A8K0UIH5"/>
<evidence type="ECO:0000259" key="3">
    <source>
        <dbReference type="Pfam" id="PF11817"/>
    </source>
</evidence>
<feature type="region of interest" description="Disordered" evidence="1">
    <location>
        <begin position="261"/>
        <end position="284"/>
    </location>
</feature>
<feature type="domain" description="Gryzun putative trafficking through Golgi" evidence="2">
    <location>
        <begin position="646"/>
        <end position="912"/>
    </location>
</feature>
<dbReference type="OrthoDB" id="6278596at2759"/>
<dbReference type="Pfam" id="PF07919">
    <property type="entry name" value="Gryzun"/>
    <property type="match status" value="1"/>
</dbReference>
<feature type="compositionally biased region" description="Basic and acidic residues" evidence="1">
    <location>
        <begin position="152"/>
        <end position="167"/>
    </location>
</feature>
<dbReference type="Pfam" id="PF11817">
    <property type="entry name" value="Foie-gras_1"/>
    <property type="match status" value="1"/>
</dbReference>
<protein>
    <submittedName>
        <fullName evidence="4">Gryzun, putative trafficking through golgi-domain-containing protein</fullName>
    </submittedName>
</protein>